<sequence length="194" mass="22021">QIEVKLAEPETKDGNVTLAELVILAQLVKLSGAAKIFEIGTFDGRTTLNLALNSREDAQIFTLDLGDKELEEFSKIEHGDKKFIGKTKFGRKFDDKPEAKKITQLWGDSAKFDFSPYKNSVDLIFVDGSHQYEYLLKDSDTALYLTKSGSIILWHDYNTSWPGVTRALNELQQNDPRFKNIRHITGTSMVYLKL</sequence>
<organism evidence="1 2">
    <name type="scientific">Candidatus Giovannonibacteria bacterium RIFCSPLOWO2_01_FULL_46_13</name>
    <dbReference type="NCBI Taxonomy" id="1798352"/>
    <lineage>
        <taxon>Bacteria</taxon>
        <taxon>Candidatus Giovannoniibacteriota</taxon>
    </lineage>
</organism>
<evidence type="ECO:0000313" key="1">
    <source>
        <dbReference type="EMBL" id="OGF82641.1"/>
    </source>
</evidence>
<feature type="non-terminal residue" evidence="1">
    <location>
        <position position="1"/>
    </location>
</feature>
<evidence type="ECO:0000313" key="2">
    <source>
        <dbReference type="Proteomes" id="UP000178684"/>
    </source>
</evidence>
<dbReference type="Proteomes" id="UP000178684">
    <property type="component" value="Unassembled WGS sequence"/>
</dbReference>
<gene>
    <name evidence="1" type="ORF">A3B18_03400</name>
</gene>
<proteinExistence type="predicted"/>
<dbReference type="AlphaFoldDB" id="A0A1F5X4Z7"/>
<name>A0A1F5X4Z7_9BACT</name>
<reference evidence="1 2" key="1">
    <citation type="journal article" date="2016" name="Nat. Commun.">
        <title>Thousands of microbial genomes shed light on interconnected biogeochemical processes in an aquifer system.</title>
        <authorList>
            <person name="Anantharaman K."/>
            <person name="Brown C.T."/>
            <person name="Hug L.A."/>
            <person name="Sharon I."/>
            <person name="Castelle C.J."/>
            <person name="Probst A.J."/>
            <person name="Thomas B.C."/>
            <person name="Singh A."/>
            <person name="Wilkins M.J."/>
            <person name="Karaoz U."/>
            <person name="Brodie E.L."/>
            <person name="Williams K.H."/>
            <person name="Hubbard S.S."/>
            <person name="Banfield J.F."/>
        </authorList>
    </citation>
    <scope>NUCLEOTIDE SEQUENCE [LARGE SCALE GENOMIC DNA]</scope>
</reference>
<accession>A0A1F5X4Z7</accession>
<dbReference type="EMBL" id="MFIE01000015">
    <property type="protein sequence ID" value="OGF82641.1"/>
    <property type="molecule type" value="Genomic_DNA"/>
</dbReference>
<comment type="caution">
    <text evidence="1">The sequence shown here is derived from an EMBL/GenBank/DDBJ whole genome shotgun (WGS) entry which is preliminary data.</text>
</comment>
<dbReference type="InterPro" id="IPR029063">
    <property type="entry name" value="SAM-dependent_MTases_sf"/>
</dbReference>
<evidence type="ECO:0008006" key="3">
    <source>
        <dbReference type="Google" id="ProtNLM"/>
    </source>
</evidence>
<dbReference type="SUPFAM" id="SSF53335">
    <property type="entry name" value="S-adenosyl-L-methionine-dependent methyltransferases"/>
    <property type="match status" value="1"/>
</dbReference>
<protein>
    <recommendedName>
        <fullName evidence="3">Methyltransferase</fullName>
    </recommendedName>
</protein>
<dbReference type="Pfam" id="PF13578">
    <property type="entry name" value="Methyltransf_24"/>
    <property type="match status" value="1"/>
</dbReference>
<dbReference type="Gene3D" id="3.40.50.150">
    <property type="entry name" value="Vaccinia Virus protein VP39"/>
    <property type="match status" value="1"/>
</dbReference>